<dbReference type="Proteomes" id="UP000655868">
    <property type="component" value="Unassembled WGS sequence"/>
</dbReference>
<dbReference type="EMBL" id="JAEMNV010000001">
    <property type="protein sequence ID" value="MBJ8337807.1"/>
    <property type="molecule type" value="Genomic_DNA"/>
</dbReference>
<keyword evidence="2" id="KW-0732">Signal</keyword>
<protein>
    <submittedName>
        <fullName evidence="3">Uncharacterized protein</fullName>
    </submittedName>
</protein>
<evidence type="ECO:0000256" key="2">
    <source>
        <dbReference type="SAM" id="SignalP"/>
    </source>
</evidence>
<evidence type="ECO:0000313" key="3">
    <source>
        <dbReference type="EMBL" id="MBJ8337807.1"/>
    </source>
</evidence>
<sequence>MSNFTKRIVTASAAILFTLSAGAGIASASNGGDYDFYCNKKSSGYNFTYCHDHFDNNGNRKDNNTFRDRNRNNNNHHDNDHHGHNNHH</sequence>
<organism evidence="3 4">
    <name type="scientific">Antrihabitans stalagmiti</name>
    <dbReference type="NCBI Taxonomy" id="2799499"/>
    <lineage>
        <taxon>Bacteria</taxon>
        <taxon>Bacillati</taxon>
        <taxon>Actinomycetota</taxon>
        <taxon>Actinomycetes</taxon>
        <taxon>Mycobacteriales</taxon>
        <taxon>Nocardiaceae</taxon>
        <taxon>Antrihabitans</taxon>
    </lineage>
</organism>
<accession>A0A934NME7</accession>
<evidence type="ECO:0000313" key="4">
    <source>
        <dbReference type="Proteomes" id="UP000655868"/>
    </source>
</evidence>
<proteinExistence type="predicted"/>
<reference evidence="3" key="1">
    <citation type="submission" date="2020-12" db="EMBL/GenBank/DDBJ databases">
        <title>Antrihabitans popcorni sp. nov. and Antrihabitans auranticaus sp. nov., isolated from a larva cave.</title>
        <authorList>
            <person name="Lee S.D."/>
            <person name="Kim I.S."/>
        </authorList>
    </citation>
    <scope>NUCLEOTIDE SEQUENCE</scope>
    <source>
        <strain evidence="3">YC3-6</strain>
    </source>
</reference>
<keyword evidence="4" id="KW-1185">Reference proteome</keyword>
<dbReference type="RefSeq" id="WP_199701741.1">
    <property type="nucleotide sequence ID" value="NZ_JAEMNV010000001.1"/>
</dbReference>
<name>A0A934NME7_9NOCA</name>
<feature type="region of interest" description="Disordered" evidence="1">
    <location>
        <begin position="56"/>
        <end position="88"/>
    </location>
</feature>
<comment type="caution">
    <text evidence="3">The sequence shown here is derived from an EMBL/GenBank/DDBJ whole genome shotgun (WGS) entry which is preliminary data.</text>
</comment>
<feature type="signal peptide" evidence="2">
    <location>
        <begin position="1"/>
        <end position="28"/>
    </location>
</feature>
<gene>
    <name evidence="3" type="ORF">JGU71_02815</name>
</gene>
<dbReference type="AlphaFoldDB" id="A0A934NME7"/>
<feature type="chain" id="PRO_5036990809" evidence="2">
    <location>
        <begin position="29"/>
        <end position="88"/>
    </location>
</feature>
<evidence type="ECO:0000256" key="1">
    <source>
        <dbReference type="SAM" id="MobiDB-lite"/>
    </source>
</evidence>